<keyword evidence="4" id="KW-1185">Reference proteome</keyword>
<comment type="caution">
    <text evidence="3">The sequence shown here is derived from an EMBL/GenBank/DDBJ whole genome shotgun (WGS) entry which is preliminary data.</text>
</comment>
<gene>
    <name evidence="3" type="ORF">QYG89_00290</name>
</gene>
<dbReference type="Proteomes" id="UP001619911">
    <property type="component" value="Unassembled WGS sequence"/>
</dbReference>
<dbReference type="Pfam" id="PF02557">
    <property type="entry name" value="VanY"/>
    <property type="match status" value="1"/>
</dbReference>
<feature type="compositionally biased region" description="Basic and acidic residues" evidence="1">
    <location>
        <begin position="31"/>
        <end position="49"/>
    </location>
</feature>
<dbReference type="PANTHER" id="PTHR34385">
    <property type="entry name" value="D-ALANYL-D-ALANINE CARBOXYPEPTIDASE"/>
    <property type="match status" value="1"/>
</dbReference>
<dbReference type="Gene3D" id="3.30.1380.10">
    <property type="match status" value="1"/>
</dbReference>
<dbReference type="EMBL" id="JAUIYO010000001">
    <property type="protein sequence ID" value="MFK2824132.1"/>
    <property type="molecule type" value="Genomic_DNA"/>
</dbReference>
<protein>
    <submittedName>
        <fullName evidence="3">M15 family metallopeptidase</fullName>
    </submittedName>
</protein>
<evidence type="ECO:0000259" key="2">
    <source>
        <dbReference type="Pfam" id="PF02557"/>
    </source>
</evidence>
<reference evidence="3 4" key="1">
    <citation type="submission" date="2023-07" db="EMBL/GenBank/DDBJ databases">
        <title>Bacillus lucianemedeirus sp. nov, a new species isolated from an immunobiological production facility.</title>
        <authorList>
            <person name="Costa L.V."/>
            <person name="Miranda R.V.S.L."/>
            <person name="Brandao M.L.L."/>
            <person name="Reis C.M.F."/>
            <person name="Frazao A.M."/>
            <person name="Cruz F.V."/>
            <person name="Baio P.V.P."/>
            <person name="Veras J.F.C."/>
            <person name="Ramos J.N."/>
            <person name="Vieira V."/>
        </authorList>
    </citation>
    <scope>NUCLEOTIDE SEQUENCE [LARGE SCALE GENOMIC DNA]</scope>
    <source>
        <strain evidence="3 4">B190/17</strain>
    </source>
</reference>
<dbReference type="PANTHER" id="PTHR34385:SF1">
    <property type="entry name" value="PEPTIDOGLYCAN L-ALANYL-D-GLUTAMATE ENDOPEPTIDASE CWLK"/>
    <property type="match status" value="1"/>
</dbReference>
<sequence length="267" mass="30149">MKKAGWALTAVLLLSGCQQLSGTGQDEQAGEDGKSVQEHQEKSAKEKEASAGPKLEAVFFNEIKEVDGKAVITNPENIMALVNKQYSLPADYKPQDLVRPNVPFSFGEQDIEKSYMRTEAAEALEKMMAGAKEDHIDLFAVSGYRSYERQQEIMNNQIAKVGSFEKAAEAVAPPGQSEHQTGLSMDISAESVQFDLLQSFETTKEGQWLATHAHEYGFILRYPKNKETVTKYMYEPWHFRYVGVEAAREIFQQGWTLEEYFQEVEKI</sequence>
<dbReference type="CDD" id="cd14852">
    <property type="entry name" value="LD-carboxypeptidase"/>
    <property type="match status" value="1"/>
</dbReference>
<dbReference type="RefSeq" id="WP_404314553.1">
    <property type="nucleotide sequence ID" value="NZ_JAUIYO010000001.1"/>
</dbReference>
<dbReference type="InterPro" id="IPR058193">
    <property type="entry name" value="VanY/YodJ_core_dom"/>
</dbReference>
<dbReference type="InterPro" id="IPR003709">
    <property type="entry name" value="VanY-like_core_dom"/>
</dbReference>
<dbReference type="InterPro" id="IPR052179">
    <property type="entry name" value="DD-CPase-like"/>
</dbReference>
<organism evidence="3 4">
    <name type="scientific">Bacillus lumedeiriae</name>
    <dbReference type="NCBI Taxonomy" id="3058829"/>
    <lineage>
        <taxon>Bacteria</taxon>
        <taxon>Bacillati</taxon>
        <taxon>Bacillota</taxon>
        <taxon>Bacilli</taxon>
        <taxon>Bacillales</taxon>
        <taxon>Bacillaceae</taxon>
        <taxon>Bacillus</taxon>
    </lineage>
</organism>
<name>A0ABW8I3S6_9BACI</name>
<evidence type="ECO:0000313" key="4">
    <source>
        <dbReference type="Proteomes" id="UP001619911"/>
    </source>
</evidence>
<dbReference type="SUPFAM" id="SSF55166">
    <property type="entry name" value="Hedgehog/DD-peptidase"/>
    <property type="match status" value="1"/>
</dbReference>
<evidence type="ECO:0000313" key="3">
    <source>
        <dbReference type="EMBL" id="MFK2824132.1"/>
    </source>
</evidence>
<dbReference type="InterPro" id="IPR009045">
    <property type="entry name" value="Zn_M74/Hedgehog-like"/>
</dbReference>
<evidence type="ECO:0000256" key="1">
    <source>
        <dbReference type="SAM" id="MobiDB-lite"/>
    </source>
</evidence>
<feature type="domain" description="D-alanyl-D-alanine carboxypeptidase-like core" evidence="2">
    <location>
        <begin position="114"/>
        <end position="243"/>
    </location>
</feature>
<dbReference type="PROSITE" id="PS51257">
    <property type="entry name" value="PROKAR_LIPOPROTEIN"/>
    <property type="match status" value="1"/>
</dbReference>
<feature type="region of interest" description="Disordered" evidence="1">
    <location>
        <begin position="21"/>
        <end position="50"/>
    </location>
</feature>
<accession>A0ABW8I3S6</accession>
<proteinExistence type="predicted"/>